<feature type="compositionally biased region" description="Gly residues" evidence="5">
    <location>
        <begin position="502"/>
        <end position="512"/>
    </location>
</feature>
<dbReference type="CDD" id="cd12455">
    <property type="entry name" value="RRM_like_Smg4_UPF3"/>
    <property type="match status" value="1"/>
</dbReference>
<feature type="compositionally biased region" description="Basic and acidic residues" evidence="5">
    <location>
        <begin position="189"/>
        <end position="198"/>
    </location>
</feature>
<name>A0A5N6KZH8_9ROSI</name>
<evidence type="ECO:0000256" key="5">
    <source>
        <dbReference type="SAM" id="MobiDB-lite"/>
    </source>
</evidence>
<evidence type="ECO:0000256" key="2">
    <source>
        <dbReference type="ARBA" id="ARBA00005991"/>
    </source>
</evidence>
<dbReference type="OrthoDB" id="18087at2759"/>
<comment type="caution">
    <text evidence="7">The sequence shown here is derived from an EMBL/GenBank/DDBJ whole genome shotgun (WGS) entry which is preliminary data.</text>
</comment>
<feature type="compositionally biased region" description="Basic and acidic residues" evidence="5">
    <location>
        <begin position="241"/>
        <end position="264"/>
    </location>
</feature>
<dbReference type="Proteomes" id="UP000327013">
    <property type="component" value="Unassembled WGS sequence"/>
</dbReference>
<evidence type="ECO:0000313" key="7">
    <source>
        <dbReference type="EMBL" id="KAB8364851.1"/>
    </source>
</evidence>
<feature type="region of interest" description="Disordered" evidence="5">
    <location>
        <begin position="181"/>
        <end position="390"/>
    </location>
</feature>
<dbReference type="EMBL" id="VIBQ01000018">
    <property type="protein sequence ID" value="KAB8364851.1"/>
    <property type="molecule type" value="Genomic_DNA"/>
</dbReference>
<feature type="compositionally biased region" description="Low complexity" evidence="5">
    <location>
        <begin position="513"/>
        <end position="541"/>
    </location>
</feature>
<sequence length="556" mass="57476">MPEGPAVSKPPFTGTLPISAISNAPPVNNAPKAAAQKTAAPRSAAVKLKVVIRRLPPGLVQDELHKILGPDWLVGAGKVAWMVYKPGKTSKDLAKPSRPSRAYFHLTDQAHLETLDNLVQTIAFTDARNTSTDPALIGPPTLEFATFQRVPTAKKRADARQGLIDQDSEFIEFLQSLTDPLTKPQNVDASKDVKDEPVKVTPLIEHLRAKKAAKEKAKGDKSSRSGRGTKADAAESKAAGKSKDADKSEKAARRKKADATKKESTTSPKIQNVTVAKVETAKAPHEGRKRERPTAGAGAAASLIQRDLGIRGGRGDNSRRAGTQRQNTKGTESTAPTENTPPTKPVAAQRASKAQVAPPAAAPAILKREPASAPAKAQPAAGAPKPATVSPTATQAFLKHANPSQGITETNLLTALSVFGTVTKIEIDKRKGFAYADFADPAGLQAAAAAGLVKVAQGNVQVLERKDRSKAIASTPSTAPNANSKPGNAPAKSNTGTKSAGSRGGGRAGRGRGTNSRGGASAAANANAVSSRTTPANNASSAASQILALAGSGEVT</sequence>
<dbReference type="PANTHER" id="PTHR13112:SF0">
    <property type="entry name" value="FI21285P1"/>
    <property type="match status" value="1"/>
</dbReference>
<reference evidence="7 8" key="1">
    <citation type="submission" date="2019-06" db="EMBL/GenBank/DDBJ databases">
        <title>A chromosomal-level reference genome of Carpinus fangiana (Coryloideae, Betulaceae).</title>
        <authorList>
            <person name="Yang X."/>
            <person name="Wang Z."/>
            <person name="Zhang L."/>
            <person name="Hao G."/>
            <person name="Liu J."/>
            <person name="Yang Y."/>
        </authorList>
    </citation>
    <scope>NUCLEOTIDE SEQUENCE [LARGE SCALE GENOMIC DNA]</scope>
    <source>
        <strain evidence="7">Cfa_2016G</strain>
        <tissue evidence="7">Leaf</tissue>
    </source>
</reference>
<dbReference type="SUPFAM" id="SSF54928">
    <property type="entry name" value="RNA-binding domain, RBD"/>
    <property type="match status" value="2"/>
</dbReference>
<keyword evidence="8" id="KW-1185">Reference proteome</keyword>
<dbReference type="Pfam" id="PF03467">
    <property type="entry name" value="Smg4_UPF3"/>
    <property type="match status" value="1"/>
</dbReference>
<evidence type="ECO:0000256" key="3">
    <source>
        <dbReference type="ARBA" id="ARBA00023161"/>
    </source>
</evidence>
<evidence type="ECO:0000259" key="6">
    <source>
        <dbReference type="Pfam" id="PF03467"/>
    </source>
</evidence>
<feature type="region of interest" description="Disordered" evidence="5">
    <location>
        <begin position="466"/>
        <end position="541"/>
    </location>
</feature>
<feature type="domain" description="UPF3" evidence="6">
    <location>
        <begin position="47"/>
        <end position="212"/>
    </location>
</feature>
<protein>
    <recommendedName>
        <fullName evidence="6">UPF3 domain-containing protein</fullName>
    </recommendedName>
</protein>
<keyword evidence="3" id="KW-0866">Nonsense-mediated mRNA decay</keyword>
<dbReference type="CDD" id="cd00590">
    <property type="entry name" value="RRM_SF"/>
    <property type="match status" value="1"/>
</dbReference>
<feature type="compositionally biased region" description="Low complexity" evidence="5">
    <location>
        <begin position="371"/>
        <end position="387"/>
    </location>
</feature>
<feature type="compositionally biased region" description="Basic and acidic residues" evidence="5">
    <location>
        <begin position="279"/>
        <end position="293"/>
    </location>
</feature>
<proteinExistence type="inferred from homology"/>
<dbReference type="InterPro" id="IPR005120">
    <property type="entry name" value="UPF3_dom"/>
</dbReference>
<feature type="compositionally biased region" description="Polar residues" evidence="5">
    <location>
        <begin position="472"/>
        <end position="494"/>
    </location>
</feature>
<gene>
    <name evidence="7" type="ORF">FH972_024714</name>
</gene>
<dbReference type="GO" id="GO:0005737">
    <property type="term" value="C:cytoplasm"/>
    <property type="evidence" value="ECO:0007669"/>
    <property type="project" value="TreeGrafter"/>
</dbReference>
<evidence type="ECO:0000256" key="1">
    <source>
        <dbReference type="ARBA" id="ARBA00004123"/>
    </source>
</evidence>
<organism evidence="7 8">
    <name type="scientific">Carpinus fangiana</name>
    <dbReference type="NCBI Taxonomy" id="176857"/>
    <lineage>
        <taxon>Eukaryota</taxon>
        <taxon>Viridiplantae</taxon>
        <taxon>Streptophyta</taxon>
        <taxon>Embryophyta</taxon>
        <taxon>Tracheophyta</taxon>
        <taxon>Spermatophyta</taxon>
        <taxon>Magnoliopsida</taxon>
        <taxon>eudicotyledons</taxon>
        <taxon>Gunneridae</taxon>
        <taxon>Pentapetalae</taxon>
        <taxon>rosids</taxon>
        <taxon>fabids</taxon>
        <taxon>Fagales</taxon>
        <taxon>Betulaceae</taxon>
        <taxon>Carpinus</taxon>
    </lineage>
</organism>
<dbReference type="InterPro" id="IPR012677">
    <property type="entry name" value="Nucleotide-bd_a/b_plait_sf"/>
</dbReference>
<dbReference type="InterPro" id="IPR039722">
    <property type="entry name" value="Upf3"/>
</dbReference>
<dbReference type="PANTHER" id="PTHR13112">
    <property type="entry name" value="UPF3 REGULATOR OF NONSENSE TRANSCRIPTS-LIKE PROTEIN"/>
    <property type="match status" value="1"/>
</dbReference>
<keyword evidence="4" id="KW-0539">Nucleus</keyword>
<dbReference type="Gene3D" id="3.30.70.330">
    <property type="match status" value="2"/>
</dbReference>
<dbReference type="InterPro" id="IPR035979">
    <property type="entry name" value="RBD_domain_sf"/>
</dbReference>
<comment type="subcellular location">
    <subcellularLocation>
        <location evidence="1">Nucleus</location>
    </subcellularLocation>
</comment>
<dbReference type="GO" id="GO:0005730">
    <property type="term" value="C:nucleolus"/>
    <property type="evidence" value="ECO:0007669"/>
    <property type="project" value="TreeGrafter"/>
</dbReference>
<dbReference type="GO" id="GO:0003729">
    <property type="term" value="F:mRNA binding"/>
    <property type="evidence" value="ECO:0007669"/>
    <property type="project" value="TreeGrafter"/>
</dbReference>
<dbReference type="GO" id="GO:0045727">
    <property type="term" value="P:positive regulation of translation"/>
    <property type="evidence" value="ECO:0007669"/>
    <property type="project" value="TreeGrafter"/>
</dbReference>
<dbReference type="AlphaFoldDB" id="A0A5N6KZH8"/>
<evidence type="ECO:0000256" key="4">
    <source>
        <dbReference type="ARBA" id="ARBA00023242"/>
    </source>
</evidence>
<feature type="compositionally biased region" description="Basic and acidic residues" evidence="5">
    <location>
        <begin position="212"/>
        <end position="235"/>
    </location>
</feature>
<feature type="compositionally biased region" description="Polar residues" evidence="5">
    <location>
        <begin position="265"/>
        <end position="274"/>
    </location>
</feature>
<dbReference type="GO" id="GO:0000184">
    <property type="term" value="P:nuclear-transcribed mRNA catabolic process, nonsense-mediated decay"/>
    <property type="evidence" value="ECO:0007669"/>
    <property type="project" value="UniProtKB-KW"/>
</dbReference>
<evidence type="ECO:0000313" key="8">
    <source>
        <dbReference type="Proteomes" id="UP000327013"/>
    </source>
</evidence>
<feature type="compositionally biased region" description="Polar residues" evidence="5">
    <location>
        <begin position="320"/>
        <end position="341"/>
    </location>
</feature>
<accession>A0A5N6KZH8</accession>
<comment type="similarity">
    <text evidence="2">Belongs to the RENT3 family.</text>
</comment>